<organism evidence="8 9">
    <name type="scientific">Verticillium longisporum</name>
    <name type="common">Verticillium dahliae var. longisporum</name>
    <dbReference type="NCBI Taxonomy" id="100787"/>
    <lineage>
        <taxon>Eukaryota</taxon>
        <taxon>Fungi</taxon>
        <taxon>Dikarya</taxon>
        <taxon>Ascomycota</taxon>
        <taxon>Pezizomycotina</taxon>
        <taxon>Sordariomycetes</taxon>
        <taxon>Hypocreomycetidae</taxon>
        <taxon>Glomerellales</taxon>
        <taxon>Plectosphaerellaceae</taxon>
        <taxon>Verticillium</taxon>
    </lineage>
</organism>
<feature type="transmembrane region" description="Helical" evidence="6">
    <location>
        <begin position="419"/>
        <end position="437"/>
    </location>
</feature>
<dbReference type="PANTHER" id="PTHR43791:SF32">
    <property type="entry name" value="MAJOR FACILITATOR SUPERFAMILY (MFS) PROFILE DOMAIN-CONTAINING PROTEIN"/>
    <property type="match status" value="1"/>
</dbReference>
<protein>
    <recommendedName>
        <fullName evidence="7">Major facilitator superfamily (MFS) profile domain-containing protein</fullName>
    </recommendedName>
</protein>
<gene>
    <name evidence="8" type="ORF">BN1708_006976</name>
</gene>
<dbReference type="InterPro" id="IPR036259">
    <property type="entry name" value="MFS_trans_sf"/>
</dbReference>
<dbReference type="InterPro" id="IPR011701">
    <property type="entry name" value="MFS"/>
</dbReference>
<dbReference type="GO" id="GO:0016020">
    <property type="term" value="C:membrane"/>
    <property type="evidence" value="ECO:0007669"/>
    <property type="project" value="UniProtKB-SubCell"/>
</dbReference>
<keyword evidence="9" id="KW-1185">Reference proteome</keyword>
<feature type="domain" description="Major facilitator superfamily (MFS) profile" evidence="7">
    <location>
        <begin position="118"/>
        <end position="542"/>
    </location>
</feature>
<feature type="transmembrane region" description="Helical" evidence="6">
    <location>
        <begin position="244"/>
        <end position="265"/>
    </location>
</feature>
<feature type="transmembrane region" description="Helical" evidence="6">
    <location>
        <begin position="355"/>
        <end position="376"/>
    </location>
</feature>
<accession>A0A0G4MQ21</accession>
<dbReference type="STRING" id="100787.A0A0G4MQ21"/>
<proteinExistence type="predicted"/>
<dbReference type="Pfam" id="PF07690">
    <property type="entry name" value="MFS_1"/>
    <property type="match status" value="1"/>
</dbReference>
<evidence type="ECO:0000259" key="7">
    <source>
        <dbReference type="PROSITE" id="PS50850"/>
    </source>
</evidence>
<evidence type="ECO:0000313" key="9">
    <source>
        <dbReference type="Proteomes" id="UP000044602"/>
    </source>
</evidence>
<comment type="subcellular location">
    <subcellularLocation>
        <location evidence="1">Membrane</location>
        <topology evidence="1">Multi-pass membrane protein</topology>
    </subcellularLocation>
</comment>
<keyword evidence="2" id="KW-0813">Transport</keyword>
<dbReference type="InterPro" id="IPR020846">
    <property type="entry name" value="MFS_dom"/>
</dbReference>
<dbReference type="SUPFAM" id="SSF103473">
    <property type="entry name" value="MFS general substrate transporter"/>
    <property type="match status" value="1"/>
</dbReference>
<feature type="transmembrane region" description="Helical" evidence="6">
    <location>
        <begin position="214"/>
        <end position="235"/>
    </location>
</feature>
<feature type="transmembrane region" description="Helical" evidence="6">
    <location>
        <begin position="514"/>
        <end position="535"/>
    </location>
</feature>
<dbReference type="Gene3D" id="1.20.1250.20">
    <property type="entry name" value="MFS general substrate transporter like domains"/>
    <property type="match status" value="2"/>
</dbReference>
<keyword evidence="4 6" id="KW-1133">Transmembrane helix</keyword>
<evidence type="ECO:0000313" key="8">
    <source>
        <dbReference type="EMBL" id="CRK36205.1"/>
    </source>
</evidence>
<feature type="transmembrane region" description="Helical" evidence="6">
    <location>
        <begin position="449"/>
        <end position="472"/>
    </location>
</feature>
<evidence type="ECO:0000256" key="4">
    <source>
        <dbReference type="ARBA" id="ARBA00022989"/>
    </source>
</evidence>
<dbReference type="EMBL" id="CVQH01023972">
    <property type="protein sequence ID" value="CRK36205.1"/>
    <property type="molecule type" value="Genomic_DNA"/>
</dbReference>
<feature type="transmembrane region" description="Helical" evidence="6">
    <location>
        <begin position="277"/>
        <end position="299"/>
    </location>
</feature>
<dbReference type="PANTHER" id="PTHR43791">
    <property type="entry name" value="PERMEASE-RELATED"/>
    <property type="match status" value="1"/>
</dbReference>
<evidence type="ECO:0000256" key="6">
    <source>
        <dbReference type="SAM" id="Phobius"/>
    </source>
</evidence>
<feature type="transmembrane region" description="Helical" evidence="6">
    <location>
        <begin position="484"/>
        <end position="502"/>
    </location>
</feature>
<dbReference type="GO" id="GO:0022857">
    <property type="term" value="F:transmembrane transporter activity"/>
    <property type="evidence" value="ECO:0007669"/>
    <property type="project" value="InterPro"/>
</dbReference>
<evidence type="ECO:0000256" key="2">
    <source>
        <dbReference type="ARBA" id="ARBA00022448"/>
    </source>
</evidence>
<dbReference type="Proteomes" id="UP000044602">
    <property type="component" value="Unassembled WGS sequence"/>
</dbReference>
<feature type="transmembrane region" description="Helical" evidence="6">
    <location>
        <begin position="396"/>
        <end position="412"/>
    </location>
</feature>
<reference evidence="9" key="1">
    <citation type="submission" date="2015-05" db="EMBL/GenBank/DDBJ databases">
        <authorList>
            <person name="Fogelqvist Johan"/>
        </authorList>
    </citation>
    <scope>NUCLEOTIDE SEQUENCE [LARGE SCALE GENOMIC DNA]</scope>
</reference>
<keyword evidence="3 6" id="KW-0812">Transmembrane</keyword>
<evidence type="ECO:0000256" key="1">
    <source>
        <dbReference type="ARBA" id="ARBA00004141"/>
    </source>
</evidence>
<name>A0A0G4MQ21_VERLO</name>
<evidence type="ECO:0000256" key="5">
    <source>
        <dbReference type="ARBA" id="ARBA00023136"/>
    </source>
</evidence>
<evidence type="ECO:0000256" key="3">
    <source>
        <dbReference type="ARBA" id="ARBA00022692"/>
    </source>
</evidence>
<sequence length="571" mass="63199">MSRHREPLIYSDNRIDSVTLQALFTQTDFQQLSKPSENILLASLHLPAIRLSYNETMAEPKSDRVNAQLTWVPSSIDEKHTQTSPHFGSGQVSERQIPEQTWTDAEEKAAVRKADFIVMPLLMFAFFVLQLDRSNAGNALTDGFLKDIGITQNQFNVGMQLLNAGIILLEIPSNIVLYRVGPKIWLSCQIVAWGLVATFQAFQKGLPAWLTTRLLLGLLESGYIPGGLYTLSLWYKGPELSKRFALYFMGNGFATASGGLLAYGILQMRGVAGLAGWQWLFILEGLLTLVAGFCFFALFPGAPSNPVTLLGVRFFTDREITILRDRIIIDDPNKATTKTSINLGDLQRAVADYKLWPHILLTSAGLAPSIALWSYAPSIVNSFGYERLQSNALTSVGQWMGVALTLFLGWLADTWGRRGYLVLSAVSIQFVFTLAYKCLPDDAAASTKFGLLTMAAGTTSWWHAVHGSWLSLNAQTPSERSMRMACFIMSANVAGLIGAQLFRADDRPFYHRGWTIAVVFMALSVACVLLLIALYRRANKKYFGKIQSSEAGSVEARPIGDELIVSKPYNY</sequence>
<dbReference type="AlphaFoldDB" id="A0A0G4MQ21"/>
<dbReference type="PROSITE" id="PS50850">
    <property type="entry name" value="MFS"/>
    <property type="match status" value="1"/>
</dbReference>
<keyword evidence="5 6" id="KW-0472">Membrane</keyword>